<sequence length="145" mass="16742">MPKPPLPQEVGEFLAKPNPAVMTTVRPDGQPVSVATWYLWRDGRVLVNLDEGRKRLEHLRHDPRVSLTVLDEGNWYTHVSVQGRVVELTEDAELADIDALAQHYIGQPYPTRDRRRISAWIEVDRWHGWGSMENTDVEHHHGVRL</sequence>
<dbReference type="GO" id="GO:0070967">
    <property type="term" value="F:coenzyme F420 binding"/>
    <property type="evidence" value="ECO:0007669"/>
    <property type="project" value="TreeGrafter"/>
</dbReference>
<dbReference type="InterPro" id="IPR019920">
    <property type="entry name" value="F420-binding_dom_put"/>
</dbReference>
<keyword evidence="1" id="KW-0560">Oxidoreductase</keyword>
<protein>
    <submittedName>
        <fullName evidence="3">PPOX class probable F420-dependent enzyme</fullName>
    </submittedName>
</protein>
<dbReference type="GO" id="GO:0005829">
    <property type="term" value="C:cytosol"/>
    <property type="evidence" value="ECO:0007669"/>
    <property type="project" value="TreeGrafter"/>
</dbReference>
<dbReference type="RefSeq" id="WP_106537253.1">
    <property type="nucleotide sequence ID" value="NZ_ML142900.1"/>
</dbReference>
<accession>A0A2P8E3G8</accession>
<proteinExistence type="predicted"/>
<dbReference type="OrthoDB" id="162914at2"/>
<dbReference type="NCBIfam" id="TIGR03618">
    <property type="entry name" value="Rv1155_F420"/>
    <property type="match status" value="1"/>
</dbReference>
<reference evidence="3 4" key="1">
    <citation type="submission" date="2018-03" db="EMBL/GenBank/DDBJ databases">
        <title>Genomic Encyclopedia of Archaeal and Bacterial Type Strains, Phase II (KMG-II): from individual species to whole genera.</title>
        <authorList>
            <person name="Goeker M."/>
        </authorList>
    </citation>
    <scope>NUCLEOTIDE SEQUENCE [LARGE SCALE GENOMIC DNA]</scope>
    <source>
        <strain evidence="3 4">DSM 45211</strain>
    </source>
</reference>
<gene>
    <name evidence="3" type="ORF">CLV30_10611</name>
</gene>
<dbReference type="InterPro" id="IPR011576">
    <property type="entry name" value="Pyridox_Oxase_N"/>
</dbReference>
<dbReference type="AlphaFoldDB" id="A0A2P8E3G8"/>
<dbReference type="SUPFAM" id="SSF50475">
    <property type="entry name" value="FMN-binding split barrel"/>
    <property type="match status" value="1"/>
</dbReference>
<dbReference type="Proteomes" id="UP000243528">
    <property type="component" value="Unassembled WGS sequence"/>
</dbReference>
<dbReference type="InterPro" id="IPR052019">
    <property type="entry name" value="F420H2_bilvrd_red/Heme_oxyg"/>
</dbReference>
<dbReference type="PANTHER" id="PTHR35176">
    <property type="entry name" value="HEME OXYGENASE HI_0854-RELATED"/>
    <property type="match status" value="1"/>
</dbReference>
<name>A0A2P8E3G8_9ACTN</name>
<evidence type="ECO:0000256" key="1">
    <source>
        <dbReference type="ARBA" id="ARBA00023002"/>
    </source>
</evidence>
<dbReference type="EMBL" id="PYGE01000006">
    <property type="protein sequence ID" value="PSL04009.1"/>
    <property type="molecule type" value="Genomic_DNA"/>
</dbReference>
<dbReference type="InterPro" id="IPR012349">
    <property type="entry name" value="Split_barrel_FMN-bd"/>
</dbReference>
<dbReference type="Pfam" id="PF01243">
    <property type="entry name" value="PNPOx_N"/>
    <property type="match status" value="1"/>
</dbReference>
<comment type="caution">
    <text evidence="3">The sequence shown here is derived from an EMBL/GenBank/DDBJ whole genome shotgun (WGS) entry which is preliminary data.</text>
</comment>
<evidence type="ECO:0000313" key="3">
    <source>
        <dbReference type="EMBL" id="PSL04009.1"/>
    </source>
</evidence>
<dbReference type="GO" id="GO:0016627">
    <property type="term" value="F:oxidoreductase activity, acting on the CH-CH group of donors"/>
    <property type="evidence" value="ECO:0007669"/>
    <property type="project" value="TreeGrafter"/>
</dbReference>
<organism evidence="3 4">
    <name type="scientific">Haloactinopolyspora alba</name>
    <dbReference type="NCBI Taxonomy" id="648780"/>
    <lineage>
        <taxon>Bacteria</taxon>
        <taxon>Bacillati</taxon>
        <taxon>Actinomycetota</taxon>
        <taxon>Actinomycetes</taxon>
        <taxon>Jiangellales</taxon>
        <taxon>Jiangellaceae</taxon>
        <taxon>Haloactinopolyspora</taxon>
    </lineage>
</organism>
<feature type="domain" description="Pyridoxamine 5'-phosphate oxidase N-terminal" evidence="2">
    <location>
        <begin position="6"/>
        <end position="129"/>
    </location>
</feature>
<evidence type="ECO:0000313" key="4">
    <source>
        <dbReference type="Proteomes" id="UP000243528"/>
    </source>
</evidence>
<dbReference type="Gene3D" id="2.30.110.10">
    <property type="entry name" value="Electron Transport, Fmn-binding Protein, Chain A"/>
    <property type="match status" value="1"/>
</dbReference>
<evidence type="ECO:0000259" key="2">
    <source>
        <dbReference type="Pfam" id="PF01243"/>
    </source>
</evidence>
<keyword evidence="4" id="KW-1185">Reference proteome</keyword>
<dbReference type="PANTHER" id="PTHR35176:SF6">
    <property type="entry name" value="HEME OXYGENASE HI_0854-RELATED"/>
    <property type="match status" value="1"/>
</dbReference>